<evidence type="ECO:0000313" key="1">
    <source>
        <dbReference type="EMBL" id="OMJ65959.1"/>
    </source>
</evidence>
<sequence>MNKIYKQSRSDWLKFPIKATQLRKAGKKRFEVHKNQHNILLYPDTPSGNKTSYLNIENSSKTPQPQRIKRFTKLEPLESAFYIKKLKEKESELSVIKGLYKDTTNRLLEYEKKIILSSRVRPEENSDFGIRIGGRTPDLKRNNYLDMASHPAFVQPKYTKLSPKIVLSNPITGIVPKYEDINSSF</sequence>
<reference evidence="1 2" key="1">
    <citation type="submission" date="2016-11" db="EMBL/GenBank/DDBJ databases">
        <title>The macronuclear genome of Stentor coeruleus: a giant cell with tiny introns.</title>
        <authorList>
            <person name="Slabodnick M."/>
            <person name="Ruby J.G."/>
            <person name="Reiff S.B."/>
            <person name="Swart E.C."/>
            <person name="Gosai S."/>
            <person name="Prabakaran S."/>
            <person name="Witkowska E."/>
            <person name="Larue G.E."/>
            <person name="Fisher S."/>
            <person name="Freeman R.M."/>
            <person name="Gunawardena J."/>
            <person name="Chu W."/>
            <person name="Stover N.A."/>
            <person name="Gregory B.D."/>
            <person name="Nowacki M."/>
            <person name="Derisi J."/>
            <person name="Roy S.W."/>
            <person name="Marshall W.F."/>
            <person name="Sood P."/>
        </authorList>
    </citation>
    <scope>NUCLEOTIDE SEQUENCE [LARGE SCALE GENOMIC DNA]</scope>
    <source>
        <strain evidence="1">WM001</strain>
    </source>
</reference>
<dbReference type="EMBL" id="MPUH01001872">
    <property type="protein sequence ID" value="OMJ65959.1"/>
    <property type="molecule type" value="Genomic_DNA"/>
</dbReference>
<keyword evidence="2" id="KW-1185">Reference proteome</keyword>
<accession>A0A1R2AN96</accession>
<proteinExistence type="predicted"/>
<name>A0A1R2AN96_9CILI</name>
<organism evidence="1 2">
    <name type="scientific">Stentor coeruleus</name>
    <dbReference type="NCBI Taxonomy" id="5963"/>
    <lineage>
        <taxon>Eukaryota</taxon>
        <taxon>Sar</taxon>
        <taxon>Alveolata</taxon>
        <taxon>Ciliophora</taxon>
        <taxon>Postciliodesmatophora</taxon>
        <taxon>Heterotrichea</taxon>
        <taxon>Heterotrichida</taxon>
        <taxon>Stentoridae</taxon>
        <taxon>Stentor</taxon>
    </lineage>
</organism>
<comment type="caution">
    <text evidence="1">The sequence shown here is derived from an EMBL/GenBank/DDBJ whole genome shotgun (WGS) entry which is preliminary data.</text>
</comment>
<dbReference type="OrthoDB" id="325746at2759"/>
<gene>
    <name evidence="1" type="ORF">SteCoe_37369</name>
</gene>
<dbReference type="AlphaFoldDB" id="A0A1R2AN96"/>
<evidence type="ECO:0000313" key="2">
    <source>
        <dbReference type="Proteomes" id="UP000187209"/>
    </source>
</evidence>
<protein>
    <submittedName>
        <fullName evidence="1">Uncharacterized protein</fullName>
    </submittedName>
</protein>
<dbReference type="Proteomes" id="UP000187209">
    <property type="component" value="Unassembled WGS sequence"/>
</dbReference>